<reference evidence="1 2" key="1">
    <citation type="submission" date="2024-09" db="EMBL/GenBank/DDBJ databases">
        <authorList>
            <person name="Sun Q."/>
            <person name="Mori K."/>
        </authorList>
    </citation>
    <scope>NUCLEOTIDE SEQUENCE [LARGE SCALE GENOMIC DNA]</scope>
    <source>
        <strain evidence="1 2">CECT 8300</strain>
    </source>
</reference>
<organism evidence="1 2">
    <name type="scientific">Algibacter miyuki</name>
    <dbReference type="NCBI Taxonomy" id="1306933"/>
    <lineage>
        <taxon>Bacteria</taxon>
        <taxon>Pseudomonadati</taxon>
        <taxon>Bacteroidota</taxon>
        <taxon>Flavobacteriia</taxon>
        <taxon>Flavobacteriales</taxon>
        <taxon>Flavobacteriaceae</taxon>
        <taxon>Algibacter</taxon>
    </lineage>
</organism>
<keyword evidence="2" id="KW-1185">Reference proteome</keyword>
<comment type="caution">
    <text evidence="1">The sequence shown here is derived from an EMBL/GenBank/DDBJ whole genome shotgun (WGS) entry which is preliminary data.</text>
</comment>
<dbReference type="EMBL" id="JBHMFA010000005">
    <property type="protein sequence ID" value="MFB9104818.1"/>
    <property type="molecule type" value="Genomic_DNA"/>
</dbReference>
<gene>
    <name evidence="1" type="ORF">ACFFU1_07900</name>
</gene>
<name>A0ABV5GZ31_9FLAO</name>
<evidence type="ECO:0000313" key="1">
    <source>
        <dbReference type="EMBL" id="MFB9104818.1"/>
    </source>
</evidence>
<accession>A0ABV5GZ31</accession>
<protein>
    <submittedName>
        <fullName evidence="1">Uncharacterized protein</fullName>
    </submittedName>
</protein>
<dbReference type="Proteomes" id="UP001589590">
    <property type="component" value="Unassembled WGS sequence"/>
</dbReference>
<proteinExistence type="predicted"/>
<sequence length="180" mass="20917">MQQPLININQTHLNKILFALIFTFFFSNTYSQEGYIKLPFTKGNCPTIIIEKNIIANESVTETKKEWISEISVVKDKVNRKDHKFFNLTENGIIFVRLNKKVAFKTQNELNAFFGIKENNSVYVNGYLIEHPDYKIATESIMEIELIEPDSDNKLKSKAINVWTLTKQERINGCHKQNVN</sequence>
<evidence type="ECO:0000313" key="2">
    <source>
        <dbReference type="Proteomes" id="UP001589590"/>
    </source>
</evidence>
<dbReference type="RefSeq" id="WP_290273232.1">
    <property type="nucleotide sequence ID" value="NZ_JAUFQP010000013.1"/>
</dbReference>